<name>A0A448WP18_9PLAT</name>
<organism evidence="1 2">
    <name type="scientific">Protopolystoma xenopodis</name>
    <dbReference type="NCBI Taxonomy" id="117903"/>
    <lineage>
        <taxon>Eukaryota</taxon>
        <taxon>Metazoa</taxon>
        <taxon>Spiralia</taxon>
        <taxon>Lophotrochozoa</taxon>
        <taxon>Platyhelminthes</taxon>
        <taxon>Monogenea</taxon>
        <taxon>Polyopisthocotylea</taxon>
        <taxon>Polystomatidea</taxon>
        <taxon>Polystomatidae</taxon>
        <taxon>Protopolystoma</taxon>
    </lineage>
</organism>
<sequence length="78" mass="8200">MSPADATSAAVDNEDNIKVVEGGDFVASASYIIRPLSSFDLPPFGTLGVGGGFSLDAKLCRPNVSFTLVKQGSRIYNF</sequence>
<comment type="caution">
    <text evidence="1">The sequence shown here is derived from an EMBL/GenBank/DDBJ whole genome shotgun (WGS) entry which is preliminary data.</text>
</comment>
<evidence type="ECO:0000313" key="2">
    <source>
        <dbReference type="Proteomes" id="UP000784294"/>
    </source>
</evidence>
<reference evidence="1" key="1">
    <citation type="submission" date="2018-11" db="EMBL/GenBank/DDBJ databases">
        <authorList>
            <consortium name="Pathogen Informatics"/>
        </authorList>
    </citation>
    <scope>NUCLEOTIDE SEQUENCE</scope>
</reference>
<gene>
    <name evidence="1" type="ORF">PXEA_LOCUS9817</name>
</gene>
<dbReference type="EMBL" id="CAAALY010028218">
    <property type="protein sequence ID" value="VEL16377.1"/>
    <property type="molecule type" value="Genomic_DNA"/>
</dbReference>
<dbReference type="AlphaFoldDB" id="A0A448WP18"/>
<accession>A0A448WP18</accession>
<keyword evidence="2" id="KW-1185">Reference proteome</keyword>
<protein>
    <submittedName>
        <fullName evidence="1">Uncharacterized protein</fullName>
    </submittedName>
</protein>
<proteinExistence type="predicted"/>
<dbReference type="OrthoDB" id="16262at2759"/>
<dbReference type="Proteomes" id="UP000784294">
    <property type="component" value="Unassembled WGS sequence"/>
</dbReference>
<evidence type="ECO:0000313" key="1">
    <source>
        <dbReference type="EMBL" id="VEL16377.1"/>
    </source>
</evidence>